<keyword evidence="11" id="KW-0482">Metalloprotease</keyword>
<evidence type="ECO:0000256" key="10">
    <source>
        <dbReference type="ARBA" id="ARBA00022833"/>
    </source>
</evidence>
<evidence type="ECO:0000313" key="17">
    <source>
        <dbReference type="EMBL" id="GAA1159894.1"/>
    </source>
</evidence>
<dbReference type="Gene3D" id="2.60.40.1730">
    <property type="entry name" value="tricorn interacting facor f3 domain"/>
    <property type="match status" value="1"/>
</dbReference>
<dbReference type="PRINTS" id="PR00756">
    <property type="entry name" value="ALADIPTASE"/>
</dbReference>
<dbReference type="Pfam" id="PF01433">
    <property type="entry name" value="Peptidase_M1"/>
    <property type="match status" value="1"/>
</dbReference>
<evidence type="ECO:0000256" key="8">
    <source>
        <dbReference type="ARBA" id="ARBA00022723"/>
    </source>
</evidence>
<accession>A0ABP4F8Q4</accession>
<evidence type="ECO:0000256" key="4">
    <source>
        <dbReference type="ARBA" id="ARBA00012564"/>
    </source>
</evidence>
<proteinExistence type="inferred from homology"/>
<dbReference type="PANTHER" id="PTHR11533:SF174">
    <property type="entry name" value="PUROMYCIN-SENSITIVE AMINOPEPTIDASE-RELATED"/>
    <property type="match status" value="1"/>
</dbReference>
<evidence type="ECO:0000256" key="6">
    <source>
        <dbReference type="ARBA" id="ARBA00022438"/>
    </source>
</evidence>
<dbReference type="SUPFAM" id="SSF55486">
    <property type="entry name" value="Metalloproteases ('zincins'), catalytic domain"/>
    <property type="match status" value="1"/>
</dbReference>
<dbReference type="InterPro" id="IPR050344">
    <property type="entry name" value="Peptidase_M1_aminopeptidases"/>
</dbReference>
<evidence type="ECO:0000256" key="3">
    <source>
        <dbReference type="ARBA" id="ARBA00010136"/>
    </source>
</evidence>
<dbReference type="Proteomes" id="UP001499979">
    <property type="component" value="Unassembled WGS sequence"/>
</dbReference>
<dbReference type="InterPro" id="IPR027268">
    <property type="entry name" value="Peptidase_M4/M1_CTD_sf"/>
</dbReference>
<keyword evidence="8" id="KW-0479">Metal-binding</keyword>
<dbReference type="InterPro" id="IPR014782">
    <property type="entry name" value="Peptidase_M1_dom"/>
</dbReference>
<comment type="caution">
    <text evidence="17">The sequence shown here is derived from an EMBL/GenBank/DDBJ whole genome shotgun (WGS) entry which is preliminary data.</text>
</comment>
<evidence type="ECO:0000256" key="9">
    <source>
        <dbReference type="ARBA" id="ARBA00022801"/>
    </source>
</evidence>
<dbReference type="SUPFAM" id="SSF63737">
    <property type="entry name" value="Leukotriene A4 hydrolase N-terminal domain"/>
    <property type="match status" value="1"/>
</dbReference>
<evidence type="ECO:0000256" key="5">
    <source>
        <dbReference type="ARBA" id="ARBA00015611"/>
    </source>
</evidence>
<evidence type="ECO:0000256" key="13">
    <source>
        <dbReference type="ARBA" id="ARBA00031533"/>
    </source>
</evidence>
<feature type="region of interest" description="Disordered" evidence="14">
    <location>
        <begin position="145"/>
        <end position="164"/>
    </location>
</feature>
<dbReference type="Pfam" id="PF17900">
    <property type="entry name" value="Peptidase_M1_N"/>
    <property type="match status" value="1"/>
</dbReference>
<evidence type="ECO:0000259" key="15">
    <source>
        <dbReference type="Pfam" id="PF01433"/>
    </source>
</evidence>
<dbReference type="InterPro" id="IPR045357">
    <property type="entry name" value="Aminopeptidase_N-like_N"/>
</dbReference>
<keyword evidence="10" id="KW-0862">Zinc</keyword>
<dbReference type="EC" id="3.4.11.2" evidence="4"/>
<feature type="domain" description="Aminopeptidase N-like N-terminal" evidence="16">
    <location>
        <begin position="63"/>
        <end position="238"/>
    </location>
</feature>
<name>A0ABP4F8Q4_9ACTN</name>
<dbReference type="Gene3D" id="1.10.390.10">
    <property type="entry name" value="Neutral Protease Domain 2"/>
    <property type="match status" value="1"/>
</dbReference>
<dbReference type="EMBL" id="BAAAJE010000026">
    <property type="protein sequence ID" value="GAA1159894.1"/>
    <property type="molecule type" value="Genomic_DNA"/>
</dbReference>
<protein>
    <recommendedName>
        <fullName evidence="5">Aminopeptidase N</fullName>
        <ecNumber evidence="4">3.4.11.2</ecNumber>
    </recommendedName>
    <alternativeName>
        <fullName evidence="12">Alanine aminopeptidase</fullName>
    </alternativeName>
    <alternativeName>
        <fullName evidence="13">Lysyl aminopeptidase</fullName>
    </alternativeName>
</protein>
<organism evidence="17 18">
    <name type="scientific">Nocardioides aquiterrae</name>
    <dbReference type="NCBI Taxonomy" id="203799"/>
    <lineage>
        <taxon>Bacteria</taxon>
        <taxon>Bacillati</taxon>
        <taxon>Actinomycetota</taxon>
        <taxon>Actinomycetes</taxon>
        <taxon>Propionibacteriales</taxon>
        <taxon>Nocardioidaceae</taxon>
        <taxon>Nocardioides</taxon>
    </lineage>
</organism>
<keyword evidence="18" id="KW-1185">Reference proteome</keyword>
<keyword evidence="6" id="KW-0031">Aminopeptidase</keyword>
<evidence type="ECO:0000256" key="12">
    <source>
        <dbReference type="ARBA" id="ARBA00029811"/>
    </source>
</evidence>
<keyword evidence="7" id="KW-0645">Protease</keyword>
<evidence type="ECO:0000313" key="18">
    <source>
        <dbReference type="Proteomes" id="UP001499979"/>
    </source>
</evidence>
<dbReference type="CDD" id="cd09603">
    <property type="entry name" value="M1_APN_like"/>
    <property type="match status" value="1"/>
</dbReference>
<comment type="similarity">
    <text evidence="3">Belongs to the peptidase M1 family.</text>
</comment>
<evidence type="ECO:0000259" key="16">
    <source>
        <dbReference type="Pfam" id="PF17900"/>
    </source>
</evidence>
<evidence type="ECO:0000256" key="11">
    <source>
        <dbReference type="ARBA" id="ARBA00023049"/>
    </source>
</evidence>
<evidence type="ECO:0000256" key="7">
    <source>
        <dbReference type="ARBA" id="ARBA00022670"/>
    </source>
</evidence>
<evidence type="ECO:0000256" key="2">
    <source>
        <dbReference type="ARBA" id="ARBA00001947"/>
    </source>
</evidence>
<comment type="catalytic activity">
    <reaction evidence="1">
        <text>Release of an N-terminal amino acid, Xaa-|-Yaa- from a peptide, amide or arylamide. Xaa is preferably Ala, but may be most amino acids including Pro (slow action). When a terminal hydrophobic residue is followed by a prolyl residue, the two may be released as an intact Xaa-Pro dipeptide.</text>
        <dbReference type="EC" id="3.4.11.2"/>
    </reaction>
</comment>
<keyword evidence="9" id="KW-0378">Hydrolase</keyword>
<evidence type="ECO:0000256" key="1">
    <source>
        <dbReference type="ARBA" id="ARBA00000098"/>
    </source>
</evidence>
<feature type="domain" description="Peptidase M1 membrane alanine aminopeptidase" evidence="15">
    <location>
        <begin position="283"/>
        <end position="470"/>
    </location>
</feature>
<dbReference type="InterPro" id="IPR001930">
    <property type="entry name" value="Peptidase_M1"/>
</dbReference>
<dbReference type="InterPro" id="IPR042097">
    <property type="entry name" value="Aminopeptidase_N-like_N_sf"/>
</dbReference>
<gene>
    <name evidence="17" type="ORF">GCM10009606_42500</name>
</gene>
<comment type="cofactor">
    <cofactor evidence="2">
        <name>Zn(2+)</name>
        <dbReference type="ChEBI" id="CHEBI:29105"/>
    </cofactor>
</comment>
<reference evidence="18" key="1">
    <citation type="journal article" date="2019" name="Int. J. Syst. Evol. Microbiol.">
        <title>The Global Catalogue of Microorganisms (GCM) 10K type strain sequencing project: providing services to taxonomists for standard genome sequencing and annotation.</title>
        <authorList>
            <consortium name="The Broad Institute Genomics Platform"/>
            <consortium name="The Broad Institute Genome Sequencing Center for Infectious Disease"/>
            <person name="Wu L."/>
            <person name="Ma J."/>
        </authorList>
    </citation>
    <scope>NUCLEOTIDE SEQUENCE [LARGE SCALE GENOMIC DNA]</scope>
    <source>
        <strain evidence="18">JCM 11813</strain>
    </source>
</reference>
<evidence type="ECO:0000256" key="14">
    <source>
        <dbReference type="SAM" id="MobiDB-lite"/>
    </source>
</evidence>
<dbReference type="PANTHER" id="PTHR11533">
    <property type="entry name" value="PROTEASE M1 ZINC METALLOPROTEASE"/>
    <property type="match status" value="1"/>
</dbReference>
<sequence length="479" mass="53973">MAMRQRHGVLLCGVGTAVLFVAGVVAALGLSPAAVASPYDGGLSTPQEDSYYPEHGDPGIDVLHYGLDLAWNRRKEILSGTADITLRATADDTAFQLDLGRTMDVRRVEVDGVPVPAMHRNAVLRVEHPVVADQRYDVTVQYRGKPRPVKAPTSRSDEPTVGMSVTKDGQLRTMQEPFGAFTWFPSNDQPSDKALFDLTIAAPRDWVGVSNGRLVSTSRTATKTVTRFHLAHPVATYLTTLAVGPYVHKKATGPHGLPLNYWLPRGTAAPYLKMLRHVPADLRWLESKLGPYPFESAGVVVVPGDSAMETQTLVTFGRKTWNNPRQDPREVMLHELAHQWYGDTVTPSDWRDLWLNEGMAMYLEAKWTVDHGMATWRAWLRYFRYYNKVARAQDGGPGNYDKDTFAQACPYYCTALMYDTLSRKIGERRFWKLVRQWPQSRLDTNVDRAGFIALAEKISHKNLDPFFKDWLNSRTWPPR</sequence>